<protein>
    <submittedName>
        <fullName evidence="1">Uncharacterized protein</fullName>
    </submittedName>
</protein>
<gene>
    <name evidence="1" type="ORF">AARAC_001877</name>
</gene>
<organism evidence="1 2">
    <name type="scientific">Aspergillus arachidicola</name>
    <dbReference type="NCBI Taxonomy" id="656916"/>
    <lineage>
        <taxon>Eukaryota</taxon>
        <taxon>Fungi</taxon>
        <taxon>Dikarya</taxon>
        <taxon>Ascomycota</taxon>
        <taxon>Pezizomycotina</taxon>
        <taxon>Eurotiomycetes</taxon>
        <taxon>Eurotiomycetidae</taxon>
        <taxon>Eurotiales</taxon>
        <taxon>Aspergillaceae</taxon>
        <taxon>Aspergillus</taxon>
        <taxon>Aspergillus subgen. Circumdati</taxon>
    </lineage>
</organism>
<comment type="caution">
    <text evidence="1">The sequence shown here is derived from an EMBL/GenBank/DDBJ whole genome shotgun (WGS) entry which is preliminary data.</text>
</comment>
<keyword evidence="2" id="KW-1185">Reference proteome</keyword>
<dbReference type="AlphaFoldDB" id="A0A2G7GB62"/>
<reference evidence="1 2" key="1">
    <citation type="submission" date="2017-05" db="EMBL/GenBank/DDBJ databases">
        <title>Genome sequence for an aflatoxigenic pathogen of Argentinian peanut, Aspergillus arachidicola.</title>
        <authorList>
            <person name="Moore G."/>
            <person name="Beltz S.B."/>
            <person name="Mack B.M."/>
        </authorList>
    </citation>
    <scope>NUCLEOTIDE SEQUENCE [LARGE SCALE GENOMIC DNA]</scope>
    <source>
        <strain evidence="1 2">CBS 117610</strain>
    </source>
</reference>
<evidence type="ECO:0000313" key="2">
    <source>
        <dbReference type="Proteomes" id="UP000231358"/>
    </source>
</evidence>
<evidence type="ECO:0000313" key="1">
    <source>
        <dbReference type="EMBL" id="PIG90082.1"/>
    </source>
</evidence>
<accession>A0A2G7GB62</accession>
<name>A0A2G7GB62_9EURO</name>
<dbReference type="EMBL" id="NEXV01000020">
    <property type="protein sequence ID" value="PIG90082.1"/>
    <property type="molecule type" value="Genomic_DNA"/>
</dbReference>
<dbReference type="Proteomes" id="UP000231358">
    <property type="component" value="Unassembled WGS sequence"/>
</dbReference>
<dbReference type="STRING" id="656916.A0A2G7GB62"/>
<proteinExistence type="predicted"/>
<sequence length="432" mass="48200">MAVFPFNFKCSAVFLMVASFLAVSPLQLVMTSTRSVEILFTRIGPATLYFSRHFLCLPGEKSSGGFGLDDLWSFAWKSIQGERTRIDIIDNLFSVLKNGFTVANLRLWGHSSISMTLAVICWLLPVASIISPATLSVQLAPFNVYALKHTPRVDFTSANFVGFASGILAFPGEQNAWVENVIQAINRSWTFEEGEIPHVTRYAYLSWAPETDNLLDTVPFYQKNGSDTFTQRTNQLGPKLKNPEDGGAVFSTPTKPLVDGPLLSLFVAVFPRVTEYTEYDKALKNMESPVQNSTILHCMLHNASYQANLTFVNGEQAIHVTDQTVLNPIVYTIGIVNHDNGKLNLNTSFMRNAQVMESLSYQSIMDAFGGLLFGSINREICFVEKPGLHQSLFHTEKPTTSVISTTLMKTEEMKLIQSITESQPDNLFVNYW</sequence>